<dbReference type="Proteomes" id="UP000280296">
    <property type="component" value="Unassembled WGS sequence"/>
</dbReference>
<protein>
    <recommendedName>
        <fullName evidence="4">DUF2946 domain-containing protein</fullName>
    </recommendedName>
</protein>
<comment type="caution">
    <text evidence="2">The sequence shown here is derived from an EMBL/GenBank/DDBJ whole genome shotgun (WGS) entry which is preliminary data.</text>
</comment>
<evidence type="ECO:0000313" key="3">
    <source>
        <dbReference type="Proteomes" id="UP000280296"/>
    </source>
</evidence>
<dbReference type="RefSeq" id="WP_126724075.1">
    <property type="nucleotide sequence ID" value="NZ_RYZH01000005.1"/>
</dbReference>
<organism evidence="2 3">
    <name type="scientific">Tautonia sociabilis</name>
    <dbReference type="NCBI Taxonomy" id="2080755"/>
    <lineage>
        <taxon>Bacteria</taxon>
        <taxon>Pseudomonadati</taxon>
        <taxon>Planctomycetota</taxon>
        <taxon>Planctomycetia</taxon>
        <taxon>Isosphaerales</taxon>
        <taxon>Isosphaeraceae</taxon>
        <taxon>Tautonia</taxon>
    </lineage>
</organism>
<gene>
    <name evidence="2" type="ORF">TsocGM_04300</name>
</gene>
<reference evidence="2 3" key="1">
    <citation type="submission" date="2018-12" db="EMBL/GenBank/DDBJ databases">
        <authorList>
            <person name="Toschakov S.V."/>
        </authorList>
    </citation>
    <scope>NUCLEOTIDE SEQUENCE [LARGE SCALE GENOMIC DNA]</scope>
    <source>
        <strain evidence="2 3">GM2012</strain>
    </source>
</reference>
<dbReference type="OrthoDB" id="9865015at2"/>
<accession>A0A432MNR7</accession>
<evidence type="ECO:0000256" key="1">
    <source>
        <dbReference type="SAM" id="MobiDB-lite"/>
    </source>
</evidence>
<name>A0A432MNR7_9BACT</name>
<evidence type="ECO:0008006" key="4">
    <source>
        <dbReference type="Google" id="ProtNLM"/>
    </source>
</evidence>
<dbReference type="AlphaFoldDB" id="A0A432MNR7"/>
<feature type="compositionally biased region" description="Low complexity" evidence="1">
    <location>
        <begin position="36"/>
        <end position="47"/>
    </location>
</feature>
<proteinExistence type="predicted"/>
<sequence length="125" mass="13193">MTDRLARQRWWLSCLYGLAVVLAQGLHSHGVPSRESGSPSAPSCSAGHDGASEEVAGLHDGGPVRSSCASDCPSCEFSLNHQGTLADPPRAQERPGFSPLPSPRPSERATVSVRPRTRAPPTILV</sequence>
<reference evidence="2 3" key="2">
    <citation type="submission" date="2019-01" db="EMBL/GenBank/DDBJ databases">
        <title>Tautonia sociabilis, a novel thermotolerant planctomycete of Isosphaeraceae family, isolated from a 4000 m deep subterranean habitat.</title>
        <authorList>
            <person name="Kovaleva O.L."/>
            <person name="Elcheninov A.G."/>
            <person name="Van Heerden E."/>
            <person name="Toshchakov S.V."/>
            <person name="Novikov A."/>
            <person name="Bonch-Osmolovskaya E.A."/>
            <person name="Kublanov I.V."/>
        </authorList>
    </citation>
    <scope>NUCLEOTIDE SEQUENCE [LARGE SCALE GENOMIC DNA]</scope>
    <source>
        <strain evidence="2 3">GM2012</strain>
    </source>
</reference>
<dbReference type="EMBL" id="RYZH01000005">
    <property type="protein sequence ID" value="RUL89081.1"/>
    <property type="molecule type" value="Genomic_DNA"/>
</dbReference>
<feature type="region of interest" description="Disordered" evidence="1">
    <location>
        <begin position="28"/>
        <end position="125"/>
    </location>
</feature>
<evidence type="ECO:0000313" key="2">
    <source>
        <dbReference type="EMBL" id="RUL89081.1"/>
    </source>
</evidence>
<keyword evidence="3" id="KW-1185">Reference proteome</keyword>